<dbReference type="Gene3D" id="1.10.10.10">
    <property type="entry name" value="Winged helix-like DNA-binding domain superfamily/Winged helix DNA-binding domain"/>
    <property type="match status" value="1"/>
</dbReference>
<name>B8I0K3_RUMCH</name>
<dbReference type="Pfam" id="PF01022">
    <property type="entry name" value="HTH_5"/>
    <property type="match status" value="1"/>
</dbReference>
<dbReference type="PANTHER" id="PTHR38600">
    <property type="entry name" value="TRANSCRIPTIONAL REGULATORY PROTEIN"/>
    <property type="match status" value="1"/>
</dbReference>
<proteinExistence type="predicted"/>
<sequence length="300" mass="34034">MKTDISEKWLPVYEALSSRVRIKIINILAQNSLNIKQIAEELGLSSAIVTMHVKKLEAAGIVHSERKSIKGAVQKICFLDVDSLEIQFPSRKAKVRSYHEFSMPIGHYSDFSVTPTCGIATPEKVIGQFDDPRYFLDPDRVNAGILWFTEGFVEYRIPNFLLSVQQPEELEISMELGSEAPGINSNWPSDISFFLNERIIGQWTSPGDYGNSRGKYTPRWWSLQVGQYGLYKAIRIAQDGSYIDGIKVSDTTLSSLDIRQKYWSFRIAVLPESQNVGGVTIFGKGFGNYSRDIMFKLYYK</sequence>
<dbReference type="InterPro" id="IPR036390">
    <property type="entry name" value="WH_DNA-bd_sf"/>
</dbReference>
<organism evidence="2 3">
    <name type="scientific">Ruminiclostridium cellulolyticum (strain ATCC 35319 / DSM 5812 / JCM 6584 / H10)</name>
    <name type="common">Clostridium cellulolyticum</name>
    <dbReference type="NCBI Taxonomy" id="394503"/>
    <lineage>
        <taxon>Bacteria</taxon>
        <taxon>Bacillati</taxon>
        <taxon>Bacillota</taxon>
        <taxon>Clostridia</taxon>
        <taxon>Eubacteriales</taxon>
        <taxon>Oscillospiraceae</taxon>
        <taxon>Ruminiclostridium</taxon>
    </lineage>
</organism>
<dbReference type="InterPro" id="IPR036388">
    <property type="entry name" value="WH-like_DNA-bd_sf"/>
</dbReference>
<dbReference type="STRING" id="394503.Ccel_1222"/>
<dbReference type="RefSeq" id="WP_015924727.1">
    <property type="nucleotide sequence ID" value="NC_011898.1"/>
</dbReference>
<reference evidence="2 3" key="1">
    <citation type="submission" date="2009-01" db="EMBL/GenBank/DDBJ databases">
        <title>Complete sequence of Clostridium cellulolyticum H10.</title>
        <authorList>
            <consortium name="US DOE Joint Genome Institute"/>
            <person name="Lucas S."/>
            <person name="Copeland A."/>
            <person name="Lapidus A."/>
            <person name="Glavina del Rio T."/>
            <person name="Dalin E."/>
            <person name="Tice H."/>
            <person name="Bruce D."/>
            <person name="Goodwin L."/>
            <person name="Pitluck S."/>
            <person name="Chertkov O."/>
            <person name="Saunders E."/>
            <person name="Brettin T."/>
            <person name="Detter J.C."/>
            <person name="Han C."/>
            <person name="Larimer F."/>
            <person name="Land M."/>
            <person name="Hauser L."/>
            <person name="Kyrpides N."/>
            <person name="Ivanova N."/>
            <person name="Zhou J."/>
            <person name="Richardson P."/>
        </authorList>
    </citation>
    <scope>NUCLEOTIDE SEQUENCE [LARGE SCALE GENOMIC DNA]</scope>
    <source>
        <strain evidence="3">ATCC 35319 / DSM 5812 / JCM 6584 / H10</strain>
    </source>
</reference>
<dbReference type="KEGG" id="cce:Ccel_1222"/>
<protein>
    <submittedName>
        <fullName evidence="2">Transcriptional regulator, ArsR family</fullName>
    </submittedName>
</protein>
<dbReference type="OrthoDB" id="9781958at2"/>
<keyword evidence="3" id="KW-1185">Reference proteome</keyword>
<evidence type="ECO:0000313" key="2">
    <source>
        <dbReference type="EMBL" id="ACL75578.1"/>
    </source>
</evidence>
<dbReference type="SUPFAM" id="SSF46785">
    <property type="entry name" value="Winged helix' DNA-binding domain"/>
    <property type="match status" value="1"/>
</dbReference>
<dbReference type="eggNOG" id="COG4189">
    <property type="taxonomic scope" value="Bacteria"/>
</dbReference>
<gene>
    <name evidence="2" type="ordered locus">Ccel_1222</name>
</gene>
<evidence type="ECO:0000259" key="1">
    <source>
        <dbReference type="PROSITE" id="PS50987"/>
    </source>
</evidence>
<dbReference type="HOGENOM" id="CLU_902760_0_0_9"/>
<dbReference type="EMBL" id="CP001348">
    <property type="protein sequence ID" value="ACL75578.1"/>
    <property type="molecule type" value="Genomic_DNA"/>
</dbReference>
<dbReference type="GO" id="GO:0003700">
    <property type="term" value="F:DNA-binding transcription factor activity"/>
    <property type="evidence" value="ECO:0007669"/>
    <property type="project" value="InterPro"/>
</dbReference>
<evidence type="ECO:0000313" key="3">
    <source>
        <dbReference type="Proteomes" id="UP000001349"/>
    </source>
</evidence>
<feature type="domain" description="HTH arsR-type" evidence="1">
    <location>
        <begin position="1"/>
        <end position="96"/>
    </location>
</feature>
<dbReference type="PIRSF" id="PIRSF030050">
    <property type="entry name" value="UCP030050_HTH"/>
    <property type="match status" value="1"/>
</dbReference>
<dbReference type="CDD" id="cd00090">
    <property type="entry name" value="HTH_ARSR"/>
    <property type="match status" value="1"/>
</dbReference>
<dbReference type="InterPro" id="IPR001845">
    <property type="entry name" value="HTH_ArsR_DNA-bd_dom"/>
</dbReference>
<dbReference type="PANTHER" id="PTHR38600:SF1">
    <property type="entry name" value="TRANSCRIPTIONAL REGULATORY PROTEIN"/>
    <property type="match status" value="1"/>
</dbReference>
<dbReference type="AlphaFoldDB" id="B8I0K3"/>
<dbReference type="InterPro" id="IPR016943">
    <property type="entry name" value="UCP030050_HTH"/>
</dbReference>
<dbReference type="Proteomes" id="UP000001349">
    <property type="component" value="Chromosome"/>
</dbReference>
<dbReference type="PROSITE" id="PS50987">
    <property type="entry name" value="HTH_ARSR_2"/>
    <property type="match status" value="1"/>
</dbReference>
<dbReference type="InterPro" id="IPR011991">
    <property type="entry name" value="ArsR-like_HTH"/>
</dbReference>
<accession>B8I0K3</accession>
<dbReference type="SMART" id="SM00418">
    <property type="entry name" value="HTH_ARSR"/>
    <property type="match status" value="1"/>
</dbReference>